<dbReference type="GeneID" id="80539459"/>
<evidence type="ECO:0000313" key="2">
    <source>
        <dbReference type="EMBL" id="QOD40058.1"/>
    </source>
</evidence>
<keyword evidence="1" id="KW-0472">Membrane</keyword>
<evidence type="ECO:0000313" key="3">
    <source>
        <dbReference type="Proteomes" id="UP000829694"/>
    </source>
</evidence>
<evidence type="ECO:0000256" key="1">
    <source>
        <dbReference type="SAM" id="Phobius"/>
    </source>
</evidence>
<feature type="transmembrane region" description="Helical" evidence="1">
    <location>
        <begin position="45"/>
        <end position="68"/>
    </location>
</feature>
<dbReference type="Proteomes" id="UP000829694">
    <property type="component" value="Segment"/>
</dbReference>
<keyword evidence="1" id="KW-1133">Transmembrane helix</keyword>
<dbReference type="EMBL" id="MT844067">
    <property type="protein sequence ID" value="QOD40058.1"/>
    <property type="molecule type" value="Genomic_DNA"/>
</dbReference>
<dbReference type="KEGG" id="vg:80539459"/>
<accession>A0AAE7SXR6</accession>
<reference evidence="2" key="1">
    <citation type="journal article" date="2020" name="Viruses">
        <title>Genome Analysis of a Novel Clade b Betabaculovirus Isolated from the Legume Pest Matsumuraeses phaseoli (Lepidoptera: Tortricidae).</title>
        <authorList>
            <person name="Shu R."/>
            <person name="Meng Q."/>
            <person name="Miao L."/>
            <person name="Liang H."/>
            <person name="Chen J."/>
            <person name="Xu Y."/>
            <person name="Cheng L."/>
            <person name="Jin W."/>
            <person name="Qin Q."/>
            <person name="Zhang H."/>
        </authorList>
    </citation>
    <scope>NUCLEOTIDE SEQUENCE</scope>
    <source>
        <strain evidence="2">IOZ01</strain>
    </source>
</reference>
<organism evidence="2 3">
    <name type="scientific">Matsumuraeses phaseoli granulovirus</name>
    <dbReference type="NCBI Taxonomy" id="2760664"/>
    <lineage>
        <taxon>Viruses</taxon>
        <taxon>Viruses incertae sedis</taxon>
        <taxon>Naldaviricetes</taxon>
        <taxon>Lefavirales</taxon>
        <taxon>Baculoviridae</taxon>
        <taxon>Betabaculovirus</taxon>
        <taxon>Betabaculovirus maphaseoli</taxon>
    </lineage>
</organism>
<protein>
    <submittedName>
        <fullName evidence="2">Maph95</fullName>
    </submittedName>
</protein>
<name>A0AAE7SXR6_9BBAC</name>
<proteinExistence type="predicted"/>
<dbReference type="RefSeq" id="YP_010800813.1">
    <property type="nucleotide sequence ID" value="NC_076905.1"/>
</dbReference>
<keyword evidence="3" id="KW-1185">Reference proteome</keyword>
<keyword evidence="1" id="KW-0812">Transmembrane</keyword>
<gene>
    <name evidence="2" type="primary">Maph95</name>
    <name evidence="2" type="ORF">H4Q86_095</name>
</gene>
<sequence length="94" mass="11108">MNKIDFNLSLLNNINVEPIALKLAHVKNEAKTDAMDNGERNQTYHMWWIIMSGVFMLLVLFLVSYFVVNSYYGDIFRSEYFAEDDAYEENNREL</sequence>